<dbReference type="InterPro" id="IPR008271">
    <property type="entry name" value="Ser/Thr_kinase_AS"/>
</dbReference>
<proteinExistence type="inferred from homology"/>
<dbReference type="GO" id="GO:0005524">
    <property type="term" value="F:ATP binding"/>
    <property type="evidence" value="ECO:0007669"/>
    <property type="project" value="UniProtKB-UniRule"/>
</dbReference>
<gene>
    <name evidence="8" type="ORF">BD410DRAFT_773179</name>
</gene>
<keyword evidence="1" id="KW-0808">Transferase</keyword>
<keyword evidence="2 5" id="KW-0547">Nucleotide-binding</keyword>
<dbReference type="Proteomes" id="UP000294933">
    <property type="component" value="Unassembled WGS sequence"/>
</dbReference>
<dbReference type="PROSITE" id="PS00108">
    <property type="entry name" value="PROTEIN_KINASE_ST"/>
    <property type="match status" value="1"/>
</dbReference>
<evidence type="ECO:0000256" key="2">
    <source>
        <dbReference type="ARBA" id="ARBA00022741"/>
    </source>
</evidence>
<feature type="binding site" evidence="5">
    <location>
        <position position="52"/>
    </location>
    <ligand>
        <name>ATP</name>
        <dbReference type="ChEBI" id="CHEBI:30616"/>
    </ligand>
</feature>
<feature type="domain" description="Protein kinase" evidence="7">
    <location>
        <begin position="23"/>
        <end position="296"/>
    </location>
</feature>
<keyword evidence="4 5" id="KW-0067">ATP-binding</keyword>
<dbReference type="SMART" id="SM00220">
    <property type="entry name" value="S_TKc"/>
    <property type="match status" value="1"/>
</dbReference>
<dbReference type="GO" id="GO:0004674">
    <property type="term" value="F:protein serine/threonine kinase activity"/>
    <property type="evidence" value="ECO:0007669"/>
    <property type="project" value="UniProtKB-KW"/>
</dbReference>
<evidence type="ECO:0000313" key="8">
    <source>
        <dbReference type="EMBL" id="TDL20235.1"/>
    </source>
</evidence>
<evidence type="ECO:0000256" key="6">
    <source>
        <dbReference type="RuleBase" id="RU000304"/>
    </source>
</evidence>
<dbReference type="Pfam" id="PF00069">
    <property type="entry name" value="Pkinase"/>
    <property type="match status" value="1"/>
</dbReference>
<sequence>MSNTLSEPPPSPSPSQQKPISKWLRGALIGKGTHGCVYLGMDSTTGEILAVKQVEIHRNGGRDDSMQTSAVEILKLQCDILKDLDHPNIVKCLGFEQTSDFANMFMEYVAGPSLAELLREYGKFEDGLVRTFTGQVLEGLEYLHDKGIIHRDLKTDNLLIGPSGHIKICDFKCAMKANDIHVNDILSRAEMQGSVFWTTPEVIQAESDGAHQIGYNEKVDIWSLGFVVLDMLAGRRLWHEADGIGLLVQSVKRQYFPLIPNDVVLSPGADDFIRKCFAMKPDERPSASDLRKHPYVES</sequence>
<organism evidence="8 9">
    <name type="scientific">Rickenella mellea</name>
    <dbReference type="NCBI Taxonomy" id="50990"/>
    <lineage>
        <taxon>Eukaryota</taxon>
        <taxon>Fungi</taxon>
        <taxon>Dikarya</taxon>
        <taxon>Basidiomycota</taxon>
        <taxon>Agaricomycotina</taxon>
        <taxon>Agaricomycetes</taxon>
        <taxon>Hymenochaetales</taxon>
        <taxon>Rickenellaceae</taxon>
        <taxon>Rickenella</taxon>
    </lineage>
</organism>
<dbReference type="OrthoDB" id="266718at2759"/>
<evidence type="ECO:0000256" key="1">
    <source>
        <dbReference type="ARBA" id="ARBA00022679"/>
    </source>
</evidence>
<keyword evidence="9" id="KW-1185">Reference proteome</keyword>
<evidence type="ECO:0000256" key="3">
    <source>
        <dbReference type="ARBA" id="ARBA00022777"/>
    </source>
</evidence>
<evidence type="ECO:0000313" key="9">
    <source>
        <dbReference type="Proteomes" id="UP000294933"/>
    </source>
</evidence>
<evidence type="ECO:0000256" key="4">
    <source>
        <dbReference type="ARBA" id="ARBA00022840"/>
    </source>
</evidence>
<evidence type="ECO:0000256" key="5">
    <source>
        <dbReference type="PROSITE-ProRule" id="PRU10141"/>
    </source>
</evidence>
<dbReference type="PROSITE" id="PS50011">
    <property type="entry name" value="PROTEIN_KINASE_DOM"/>
    <property type="match status" value="1"/>
</dbReference>
<dbReference type="GO" id="GO:0000165">
    <property type="term" value="P:MAPK cascade"/>
    <property type="evidence" value="ECO:0007669"/>
    <property type="project" value="UniProtKB-ARBA"/>
</dbReference>
<dbReference type="InterPro" id="IPR050538">
    <property type="entry name" value="MAP_kinase_kinase_kinase"/>
</dbReference>
<evidence type="ECO:0000259" key="7">
    <source>
        <dbReference type="PROSITE" id="PS50011"/>
    </source>
</evidence>
<dbReference type="SUPFAM" id="SSF56112">
    <property type="entry name" value="Protein kinase-like (PK-like)"/>
    <property type="match status" value="1"/>
</dbReference>
<dbReference type="VEuPathDB" id="FungiDB:BD410DRAFT_773179"/>
<dbReference type="InterPro" id="IPR017441">
    <property type="entry name" value="Protein_kinase_ATP_BS"/>
</dbReference>
<dbReference type="Gene3D" id="1.10.510.10">
    <property type="entry name" value="Transferase(Phosphotransferase) domain 1"/>
    <property type="match status" value="1"/>
</dbReference>
<reference evidence="8 9" key="1">
    <citation type="submission" date="2018-06" db="EMBL/GenBank/DDBJ databases">
        <title>A transcriptomic atlas of mushroom development highlights an independent origin of complex multicellularity.</title>
        <authorList>
            <consortium name="DOE Joint Genome Institute"/>
            <person name="Krizsan K."/>
            <person name="Almasi E."/>
            <person name="Merenyi Z."/>
            <person name="Sahu N."/>
            <person name="Viragh M."/>
            <person name="Koszo T."/>
            <person name="Mondo S."/>
            <person name="Kiss B."/>
            <person name="Balint B."/>
            <person name="Kues U."/>
            <person name="Barry K."/>
            <person name="Hegedus J.C."/>
            <person name="Henrissat B."/>
            <person name="Johnson J."/>
            <person name="Lipzen A."/>
            <person name="Ohm R."/>
            <person name="Nagy I."/>
            <person name="Pangilinan J."/>
            <person name="Yan J."/>
            <person name="Xiong Y."/>
            <person name="Grigoriev I.V."/>
            <person name="Hibbett D.S."/>
            <person name="Nagy L.G."/>
        </authorList>
    </citation>
    <scope>NUCLEOTIDE SEQUENCE [LARGE SCALE GENOMIC DNA]</scope>
    <source>
        <strain evidence="8 9">SZMC22713</strain>
    </source>
</reference>
<dbReference type="PROSITE" id="PS00107">
    <property type="entry name" value="PROTEIN_KINASE_ATP"/>
    <property type="match status" value="1"/>
</dbReference>
<protein>
    <submittedName>
        <fullName evidence="8">Kinase-like protein</fullName>
    </submittedName>
</protein>
<dbReference type="STRING" id="50990.A0A4Y7PYL6"/>
<keyword evidence="3 8" id="KW-0418">Kinase</keyword>
<dbReference type="PANTHER" id="PTHR48016:SF48">
    <property type="entry name" value="SERINE_THREONINE-PROTEIN KINASE BCK1_SLK1_SSP31"/>
    <property type="match status" value="1"/>
</dbReference>
<dbReference type="AlphaFoldDB" id="A0A4Y7PYL6"/>
<dbReference type="InterPro" id="IPR011009">
    <property type="entry name" value="Kinase-like_dom_sf"/>
</dbReference>
<dbReference type="InterPro" id="IPR000719">
    <property type="entry name" value="Prot_kinase_dom"/>
</dbReference>
<dbReference type="EMBL" id="ML170190">
    <property type="protein sequence ID" value="TDL20235.1"/>
    <property type="molecule type" value="Genomic_DNA"/>
</dbReference>
<name>A0A4Y7PYL6_9AGAM</name>
<accession>A0A4Y7PYL6</accession>
<comment type="similarity">
    <text evidence="6">Belongs to the protein kinase superfamily.</text>
</comment>
<dbReference type="PANTHER" id="PTHR48016">
    <property type="entry name" value="MAP KINASE KINASE KINASE SSK2-RELATED-RELATED"/>
    <property type="match status" value="1"/>
</dbReference>
<keyword evidence="6" id="KW-0723">Serine/threonine-protein kinase</keyword>